<dbReference type="RefSeq" id="WP_003891130.1">
    <property type="nucleotide sequence ID" value="NZ_ANBO01000043.1"/>
</dbReference>
<sequence length="109" mass="11736">MDLHTELERLKADPDASRVFGEPYQTPDGTTILPVAKIGGRSRGHADGPVARPAGVFVIKDGKVRWRSAVDDTRVAMMGILVGLVSATLAGVAMVKRPPWPDVRGTFTR</sequence>
<feature type="transmembrane region" description="Helical" evidence="1">
    <location>
        <begin position="75"/>
        <end position="95"/>
    </location>
</feature>
<reference evidence="2 3" key="1">
    <citation type="submission" date="2012-10" db="EMBL/GenBank/DDBJ databases">
        <title>The draft sequence of the Mycobacterium pheli genome.</title>
        <authorList>
            <person name="Pettersson B.M.F."/>
            <person name="Das S."/>
            <person name="Dasgupta S."/>
            <person name="Bhattacharya A."/>
            <person name="Kirsebom L.A."/>
        </authorList>
    </citation>
    <scope>NUCLEOTIDE SEQUENCE [LARGE SCALE GENOMIC DNA]</scope>
    <source>
        <strain evidence="2 3">CCUG 21000</strain>
    </source>
</reference>
<dbReference type="GeneID" id="74302792"/>
<evidence type="ECO:0000313" key="2">
    <source>
        <dbReference type="EMBL" id="KAB7752508.1"/>
    </source>
</evidence>
<dbReference type="AlphaFoldDB" id="A0A5N5UT16"/>
<dbReference type="EMBL" id="ANBP01000044">
    <property type="protein sequence ID" value="KAB7752508.1"/>
    <property type="molecule type" value="Genomic_DNA"/>
</dbReference>
<comment type="caution">
    <text evidence="2">The sequence shown here is derived from an EMBL/GenBank/DDBJ whole genome shotgun (WGS) entry which is preliminary data.</text>
</comment>
<accession>A0A5N5UT16</accession>
<keyword evidence="1" id="KW-1133">Transmembrane helix</keyword>
<name>A0A5N5UT16_MYCPH</name>
<gene>
    <name evidence="2" type="ORF">MPHL21000_21305</name>
</gene>
<protein>
    <recommendedName>
        <fullName evidence="4">Sporulation protein</fullName>
    </recommendedName>
</protein>
<evidence type="ECO:0000313" key="3">
    <source>
        <dbReference type="Proteomes" id="UP000325690"/>
    </source>
</evidence>
<organism evidence="2 3">
    <name type="scientific">Mycolicibacterium phlei DSM 43239 = CCUG 21000</name>
    <dbReference type="NCBI Taxonomy" id="1226750"/>
    <lineage>
        <taxon>Bacteria</taxon>
        <taxon>Bacillati</taxon>
        <taxon>Actinomycetota</taxon>
        <taxon>Actinomycetes</taxon>
        <taxon>Mycobacteriales</taxon>
        <taxon>Mycobacteriaceae</taxon>
        <taxon>Mycolicibacterium</taxon>
    </lineage>
</organism>
<dbReference type="Proteomes" id="UP000325690">
    <property type="component" value="Unassembled WGS sequence"/>
</dbReference>
<proteinExistence type="predicted"/>
<evidence type="ECO:0000256" key="1">
    <source>
        <dbReference type="SAM" id="Phobius"/>
    </source>
</evidence>
<keyword evidence="1" id="KW-0472">Membrane</keyword>
<keyword evidence="3" id="KW-1185">Reference proteome</keyword>
<evidence type="ECO:0008006" key="4">
    <source>
        <dbReference type="Google" id="ProtNLM"/>
    </source>
</evidence>
<keyword evidence="1" id="KW-0812">Transmembrane</keyword>